<feature type="compositionally biased region" description="Low complexity" evidence="1">
    <location>
        <begin position="143"/>
        <end position="159"/>
    </location>
</feature>
<name>A0AA47NZ87_MERPO</name>
<evidence type="ECO:0000313" key="3">
    <source>
        <dbReference type="EMBL" id="KAK0144426.1"/>
    </source>
</evidence>
<evidence type="ECO:0000256" key="1">
    <source>
        <dbReference type="SAM" id="MobiDB-lite"/>
    </source>
</evidence>
<feature type="compositionally biased region" description="Pro residues" evidence="1">
    <location>
        <begin position="1931"/>
        <end position="1940"/>
    </location>
</feature>
<dbReference type="GO" id="GO:0003676">
    <property type="term" value="F:nucleic acid binding"/>
    <property type="evidence" value="ECO:0007669"/>
    <property type="project" value="InterPro"/>
</dbReference>
<dbReference type="InterPro" id="IPR012337">
    <property type="entry name" value="RNaseH-like_sf"/>
</dbReference>
<feature type="compositionally biased region" description="Polar residues" evidence="1">
    <location>
        <begin position="522"/>
        <end position="538"/>
    </location>
</feature>
<dbReference type="InterPro" id="IPR043502">
    <property type="entry name" value="DNA/RNA_pol_sf"/>
</dbReference>
<dbReference type="PANTHER" id="PTHR47331:SF3">
    <property type="match status" value="1"/>
</dbReference>
<dbReference type="InterPro" id="IPR040676">
    <property type="entry name" value="DUF5641"/>
</dbReference>
<dbReference type="GO" id="GO:0015074">
    <property type="term" value="P:DNA integration"/>
    <property type="evidence" value="ECO:0007669"/>
    <property type="project" value="InterPro"/>
</dbReference>
<proteinExistence type="predicted"/>
<dbReference type="SUPFAM" id="SSF53098">
    <property type="entry name" value="Ribonuclease H-like"/>
    <property type="match status" value="1"/>
</dbReference>
<gene>
    <name evidence="3" type="ORF">N1851_017209</name>
</gene>
<keyword evidence="4" id="KW-1185">Reference proteome</keyword>
<dbReference type="Gene3D" id="3.30.420.10">
    <property type="entry name" value="Ribonuclease H-like superfamily/Ribonuclease H"/>
    <property type="match status" value="1"/>
</dbReference>
<dbReference type="Pfam" id="PF05380">
    <property type="entry name" value="Peptidase_A17"/>
    <property type="match status" value="1"/>
</dbReference>
<dbReference type="InterPro" id="IPR005312">
    <property type="entry name" value="DUF1759"/>
</dbReference>
<dbReference type="PROSITE" id="PS50994">
    <property type="entry name" value="INTEGRASE"/>
    <property type="match status" value="1"/>
</dbReference>
<dbReference type="InterPro" id="IPR001584">
    <property type="entry name" value="Integrase_cat-core"/>
</dbReference>
<dbReference type="PANTHER" id="PTHR47331">
    <property type="entry name" value="PHD-TYPE DOMAIN-CONTAINING PROTEIN"/>
    <property type="match status" value="1"/>
</dbReference>
<dbReference type="Pfam" id="PF17921">
    <property type="entry name" value="Integrase_H2C2"/>
    <property type="match status" value="1"/>
</dbReference>
<feature type="domain" description="Integrase catalytic" evidence="2">
    <location>
        <begin position="1578"/>
        <end position="1766"/>
    </location>
</feature>
<dbReference type="InterPro" id="IPR036397">
    <property type="entry name" value="RNaseH_sf"/>
</dbReference>
<comment type="caution">
    <text evidence="3">The sequence shown here is derived from an EMBL/GenBank/DDBJ whole genome shotgun (WGS) entry which is preliminary data.</text>
</comment>
<dbReference type="EMBL" id="JAOPHQ010003135">
    <property type="protein sequence ID" value="KAK0144426.1"/>
    <property type="molecule type" value="Genomic_DNA"/>
</dbReference>
<protein>
    <recommendedName>
        <fullName evidence="2">Integrase catalytic domain-containing protein</fullName>
    </recommendedName>
</protein>
<evidence type="ECO:0000313" key="4">
    <source>
        <dbReference type="Proteomes" id="UP001174136"/>
    </source>
</evidence>
<dbReference type="Gene3D" id="1.10.340.70">
    <property type="match status" value="1"/>
</dbReference>
<dbReference type="SUPFAM" id="SSF56672">
    <property type="entry name" value="DNA/RNA polymerases"/>
    <property type="match status" value="1"/>
</dbReference>
<dbReference type="InterPro" id="IPR041588">
    <property type="entry name" value="Integrase_H2C2"/>
</dbReference>
<sequence>MSDEQPEEQDLSEEKRLFKLVATRRGKLGVLTRKRNEIDSLIEAGQDKETVRKQIHSFDVFFAEFISLQAIVQQLTKDAYEREADNLDWYQPKFYLFKSFIEGVTKWLDTDRDDEKEGEEEEEQDDSGTTVKPQDSASQIAPSVTHSTHSKAASARSSASRNSLAQLKAEAECAAVRAKAQALDNKIDLDIEEANIIAKLKARREKMFLDSELAAAEAKVRVFREAEEQRSLSGVYKFGTPTEYNIPGTVQRPVMRTQIGSAPRTDSTQTASAQRNANVSVSVPMGIHSNANDTNISDVLKRQTQITEMLVKQQTLSLLPDIEVPVFDGDALQYRTFIKAFEHCVESKTTSMDDRLYYLQQYTRGQPRSLVSSFMHMDPSVAYKEAKKQLEYNFGNSYKVASAYMNKALNWPTIKPEDGNGLRSYDLFLQSCYHTMHDVDGLKELDSSTNLRIIVSKLPFRLRDRWRANVCRMQDHNQHKATFKNLVDFIEGQSRAMLDPIFGDIHNSTESSKVAARPKSQKPFTKSSGRTSFATTVDQPPEMKKNESQYGHKLNTAVEKPCLFCERNHAFEECEKFKSKPNSEKIEFLKSNGMCFGCLSKGHVSKTCRNRMKCETCLLSHPTILHIHPGKGKDGIKDDRVITRNKPLSSAMVSVKDDDLMGVSQSRQCTLAIVPVKVKVSNSDKVINTHAFLDPGSSATFCTDSLKRKLNISGKNTTILLCTMGQEKNVHSSIVSGLEVSNMEGLLYHKLPETYTQTKLPVSKQHIPTQESINKWKYLREVKIPQLDADIELLIGTNAANLMEPWKVINSRGNGPYAVRTPLGWVINGLMQETTCQMQGSHSCTVVNRISVANLNDLLIKQYHQDFPELAAEGKSEMSVEDKQFMSMMESSKEHRNGHYYLPLPFKEDDVMMPNNYQQAQQRITSLKRKLEKNEQYRVEYTAFLEGMIEKGHAEVVPSDELETQRGKVWYIPHHGVHHPKKGSLRVVFDCSASFQGTSLNSRLIQGPNLTSNLVGVLLRFRQEPIALMADVEGMFHQVRVMEEHVDFFRFLWWPNGDTGQPLKEHRMVVHLFGATSSPSCASFALRQTAEDFKDLFLPETVQTIKQDFYVDDCLKSVATEADAVTFCKELERACSMGGFRLHKWISNSRTVLMSIPQAARAKEVKDLDLESSDLPTERTLGIQWHIERDKLTFAVSLKHQPCTRRGILSIISSVYDPLGFISPFVLTAKNILQDLCKQNYAWDRDLPDHYTQLWQEWMAGLSCIGELSVNRCLKPKTFGAITSAQLHHFSDASESGYGCVTYLRLTNADLEVHTSFCSESEWTNSNIAIQTDDEDDDDVEVKKDVLITNLIVKEEQNPTHTFIHYHSNWNSLTRAVAWLLKLKDILLQLSQKRKEILTNMEMKDSNAEKQCLVEREMQTVKKRMNIQQITLEDVKRAENAIVRFAQTEAFPEEMNTLQKKNAHVSNQSHIRKLDPILQDGLLRTGGRLSRMAMPEGQKHPVVLPKYHHVSKLVLKHIHAQLGHCGRNHMLAKLRQQYWIPAANSLARKIRSECVFCRRLHSNLGQQKMAELPKERITPDLPPFTFVGADFFGPIIVKRGRSEVKRYGVIFTCFTTRAVHLEIANSLDTDSCINAIRRFISRRGQVQQIRSDNGTNLTSADRELKNAIKEWNQSNKLQVVLQQKGITWIYNPPAASHFGGVWERLIKQVKQALLSLTKDQILDDESLHTFICEVEAIMNSRPLTMNSDSPNDLEPLTPNHLLLLKGQPILPPGLFQKSDMYSRRRWKQVQYLADIFWKRWVREYLPNLQERQKWLKQKRNYANGDIVLIADPTAPRGSWMLGRVVDTKKDSKGIVRSLTLKTKTSVIDRPITKRWEKQGWVSKTGLAEAHLRNLEAEVTRETARAARRTLPPTLTMAVTEDKRPATATPDPTSPTAPPVTPTSTPTPTTNPGLPATKEQRALLPYPSPY</sequence>
<feature type="region of interest" description="Disordered" evidence="1">
    <location>
        <begin position="509"/>
        <end position="548"/>
    </location>
</feature>
<feature type="region of interest" description="Disordered" evidence="1">
    <location>
        <begin position="1902"/>
        <end position="1969"/>
    </location>
</feature>
<dbReference type="Pfam" id="PF03564">
    <property type="entry name" value="DUF1759"/>
    <property type="match status" value="1"/>
</dbReference>
<feature type="region of interest" description="Disordered" evidence="1">
    <location>
        <begin position="111"/>
        <end position="159"/>
    </location>
</feature>
<dbReference type="Pfam" id="PF18701">
    <property type="entry name" value="DUF5641"/>
    <property type="match status" value="1"/>
</dbReference>
<dbReference type="InterPro" id="IPR008042">
    <property type="entry name" value="Retrotrans_Pao"/>
</dbReference>
<dbReference type="CDD" id="cd01644">
    <property type="entry name" value="RT_pepA17"/>
    <property type="match status" value="1"/>
</dbReference>
<feature type="compositionally biased region" description="Acidic residues" evidence="1">
    <location>
        <begin position="116"/>
        <end position="126"/>
    </location>
</feature>
<evidence type="ECO:0000259" key="2">
    <source>
        <dbReference type="PROSITE" id="PS50994"/>
    </source>
</evidence>
<reference evidence="3" key="1">
    <citation type="journal article" date="2023" name="Front. Mar. Sci.">
        <title>A new Merluccius polli reference genome to investigate the effects of global change in West African waters.</title>
        <authorList>
            <person name="Mateo J.L."/>
            <person name="Blanco-Fernandez C."/>
            <person name="Garcia-Vazquez E."/>
            <person name="Machado-Schiaffino G."/>
        </authorList>
    </citation>
    <scope>NUCLEOTIDE SEQUENCE</scope>
    <source>
        <strain evidence="3">C29</strain>
        <tissue evidence="3">Fin</tissue>
    </source>
</reference>
<dbReference type="Proteomes" id="UP001174136">
    <property type="component" value="Unassembled WGS sequence"/>
</dbReference>
<accession>A0AA47NZ87</accession>
<feature type="compositionally biased region" description="Low complexity" evidence="1">
    <location>
        <begin position="1941"/>
        <end position="1956"/>
    </location>
</feature>
<organism evidence="3 4">
    <name type="scientific">Merluccius polli</name>
    <name type="common">Benguela hake</name>
    <name type="synonym">Merluccius cadenati</name>
    <dbReference type="NCBI Taxonomy" id="89951"/>
    <lineage>
        <taxon>Eukaryota</taxon>
        <taxon>Metazoa</taxon>
        <taxon>Chordata</taxon>
        <taxon>Craniata</taxon>
        <taxon>Vertebrata</taxon>
        <taxon>Euteleostomi</taxon>
        <taxon>Actinopterygii</taxon>
        <taxon>Neopterygii</taxon>
        <taxon>Teleostei</taxon>
        <taxon>Neoteleostei</taxon>
        <taxon>Acanthomorphata</taxon>
        <taxon>Zeiogadaria</taxon>
        <taxon>Gadariae</taxon>
        <taxon>Gadiformes</taxon>
        <taxon>Gadoidei</taxon>
        <taxon>Merlucciidae</taxon>
        <taxon>Merluccius</taxon>
    </lineage>
</organism>
<feature type="compositionally biased region" description="Polar residues" evidence="1">
    <location>
        <begin position="127"/>
        <end position="142"/>
    </location>
</feature>